<dbReference type="PANTHER" id="PTHR13234:SF8">
    <property type="entry name" value="GAMMA-INTERFERON-INDUCIBLE LYSOSOMAL THIOL REDUCTASE"/>
    <property type="match status" value="1"/>
</dbReference>
<dbReference type="GO" id="GO:0005576">
    <property type="term" value="C:extracellular region"/>
    <property type="evidence" value="ECO:0007669"/>
    <property type="project" value="UniProtKB-SubCell"/>
</dbReference>
<evidence type="ECO:0000256" key="4">
    <source>
        <dbReference type="ARBA" id="ARBA00023180"/>
    </source>
</evidence>
<keyword evidence="5" id="KW-1133">Transmembrane helix</keyword>
<evidence type="ECO:0008006" key="8">
    <source>
        <dbReference type="Google" id="ProtNLM"/>
    </source>
</evidence>
<evidence type="ECO:0000313" key="6">
    <source>
        <dbReference type="EMBL" id="PJB99257.1"/>
    </source>
</evidence>
<feature type="transmembrane region" description="Helical" evidence="5">
    <location>
        <begin position="12"/>
        <end position="31"/>
    </location>
</feature>
<evidence type="ECO:0000313" key="7">
    <source>
        <dbReference type="Proteomes" id="UP000228875"/>
    </source>
</evidence>
<dbReference type="Proteomes" id="UP000228875">
    <property type="component" value="Unassembled WGS sequence"/>
</dbReference>
<dbReference type="PANTHER" id="PTHR13234">
    <property type="entry name" value="GAMMA-INTERFERON INDUCIBLE LYSOSOMAL THIOL REDUCTASE GILT"/>
    <property type="match status" value="1"/>
</dbReference>
<dbReference type="EMBL" id="PFTB01000060">
    <property type="protein sequence ID" value="PJB99257.1"/>
    <property type="molecule type" value="Genomic_DNA"/>
</dbReference>
<dbReference type="GO" id="GO:0016671">
    <property type="term" value="F:oxidoreductase activity, acting on a sulfur group of donors, disulfide as acceptor"/>
    <property type="evidence" value="ECO:0007669"/>
    <property type="project" value="InterPro"/>
</dbReference>
<gene>
    <name evidence="6" type="ORF">CO077_02675</name>
</gene>
<keyword evidence="4" id="KW-0325">Glycoprotein</keyword>
<evidence type="ECO:0000256" key="1">
    <source>
        <dbReference type="ARBA" id="ARBA00004613"/>
    </source>
</evidence>
<reference evidence="7" key="1">
    <citation type="submission" date="2017-09" db="EMBL/GenBank/DDBJ databases">
        <title>Depth-based differentiation of microbial function through sediment-hosted aquifers and enrichment of novel symbionts in the deep terrestrial subsurface.</title>
        <authorList>
            <person name="Probst A.J."/>
            <person name="Ladd B."/>
            <person name="Jarett J.K."/>
            <person name="Geller-Mcgrath D.E."/>
            <person name="Sieber C.M.K."/>
            <person name="Emerson J.B."/>
            <person name="Anantharaman K."/>
            <person name="Thomas B.C."/>
            <person name="Malmstrom R."/>
            <person name="Stieglmeier M."/>
            <person name="Klingl A."/>
            <person name="Woyke T."/>
            <person name="Ryan C.M."/>
            <person name="Banfield J.F."/>
        </authorList>
    </citation>
    <scope>NUCLEOTIDE SEQUENCE [LARGE SCALE GENOMIC DNA]</scope>
</reference>
<comment type="caution">
    <text evidence="6">The sequence shown here is derived from an EMBL/GenBank/DDBJ whole genome shotgun (WGS) entry which is preliminary data.</text>
</comment>
<evidence type="ECO:0000256" key="3">
    <source>
        <dbReference type="ARBA" id="ARBA00022729"/>
    </source>
</evidence>
<dbReference type="Pfam" id="PF03227">
    <property type="entry name" value="GILT"/>
    <property type="match status" value="1"/>
</dbReference>
<protein>
    <recommendedName>
        <fullName evidence="8">Thioredoxin-like fold domain-containing protein</fullName>
    </recommendedName>
</protein>
<keyword evidence="5" id="KW-0472">Membrane</keyword>
<accession>A0A2M8DMF4</accession>
<evidence type="ECO:0000256" key="5">
    <source>
        <dbReference type="SAM" id="Phobius"/>
    </source>
</evidence>
<keyword evidence="2" id="KW-0964">Secreted</keyword>
<organism evidence="6 7">
    <name type="scientific">Candidatus Nealsonbacteria bacterium CG_4_9_14_0_8_um_filter_35_12</name>
    <dbReference type="NCBI Taxonomy" id="1974692"/>
    <lineage>
        <taxon>Bacteria</taxon>
        <taxon>Candidatus Nealsoniibacteriota</taxon>
    </lineage>
</organism>
<dbReference type="AlphaFoldDB" id="A0A2M8DMF4"/>
<keyword evidence="3" id="KW-0732">Signal</keyword>
<dbReference type="Gene3D" id="3.40.30.10">
    <property type="entry name" value="Glutaredoxin"/>
    <property type="match status" value="1"/>
</dbReference>
<keyword evidence="5" id="KW-0812">Transmembrane</keyword>
<dbReference type="InterPro" id="IPR036249">
    <property type="entry name" value="Thioredoxin-like_sf"/>
</dbReference>
<evidence type="ECO:0000256" key="2">
    <source>
        <dbReference type="ARBA" id="ARBA00022525"/>
    </source>
</evidence>
<name>A0A2M8DMF4_9BACT</name>
<dbReference type="SUPFAM" id="SSF52833">
    <property type="entry name" value="Thioredoxin-like"/>
    <property type="match status" value="1"/>
</dbReference>
<proteinExistence type="predicted"/>
<sequence>MKYMVEKFKKILIPIAIIIAGIFIAGAMIYVNQRKENTLSPQAAAQKAIDFINKNLLQQGTTASLVNVTEENGLYKLSLKIGDKEYTSYVSKDGKLLFPNEGINLEEKPAEKPTEKQEQKKLTCEDIKKSENPQLEAFVVSKCPFGLQMQRILNEIVKNIPSLAGNIRVEYIGAIENGKITSMHGDEEAQENLRQICLREEQQDKYWKYIDCHIKKGDIESCLTGAGVDKSKLDGCMNDNSRGIKYAKADFDLGGKYQVSGSPTLILEGEKVSEFDFGGRTAQAVKTLLCCGFQNLPDICSQKLTEEQAATGFSETYSQSSGSSGGSCK</sequence>
<dbReference type="InterPro" id="IPR004911">
    <property type="entry name" value="Interferon-induced_GILT"/>
</dbReference>
<comment type="subcellular location">
    <subcellularLocation>
        <location evidence="1">Secreted</location>
    </subcellularLocation>
</comment>